<dbReference type="InterPro" id="IPR023696">
    <property type="entry name" value="Ureohydrolase_dom_sf"/>
</dbReference>
<organism evidence="2 3">
    <name type="scientific">Candidatus Methanoperedens nitratireducens</name>
    <dbReference type="NCBI Taxonomy" id="1392998"/>
    <lineage>
        <taxon>Archaea</taxon>
        <taxon>Methanobacteriati</taxon>
        <taxon>Methanobacteriota</taxon>
        <taxon>Stenosarchaea group</taxon>
        <taxon>Methanomicrobia</taxon>
        <taxon>Methanosarcinales</taxon>
        <taxon>ANME-2 cluster</taxon>
        <taxon>Candidatus Methanoperedentaceae</taxon>
        <taxon>Candidatus Methanoperedens</taxon>
    </lineage>
</organism>
<dbReference type="PRINTS" id="PR01270">
    <property type="entry name" value="HDASUPER"/>
</dbReference>
<dbReference type="EMBL" id="JMIY01000001">
    <property type="protein sequence ID" value="KCZ73448.1"/>
    <property type="molecule type" value="Genomic_DNA"/>
</dbReference>
<keyword evidence="3" id="KW-1185">Reference proteome</keyword>
<sequence>MSQKRAGIIYHPDYLKHDTGLHPERKERLVSIIAHLEETGLMEQLDLIEPRYADPNEIQYIHTPEYIKKVKRYSELEISLDPETILRKDSYSVALLAAGGAITAVDAVLADRAESTFALVRPPGHHAEPDRGMGFCIFNNIAIAARHAQKKGKKRILIVDWDVHHGNGTQDAFYDDPAVLYFSTHQYPHYPGTGWLDEVGTGEGTGYNINVPLPAGTDDTGFIAAFEEILVPAALEFRPDIVLISAGQDAGTDDGLAWMRMSAGGFARLAFIVKSIAKESNVKIAAALEGGYDLELLARSVAAIIEVFMGKEPDMKGPVKPSPQVRARLEQIKKIQSKYWHL</sequence>
<dbReference type="InterPro" id="IPR000286">
    <property type="entry name" value="HDACs"/>
</dbReference>
<protein>
    <submittedName>
        <fullName evidence="2">Deacetylase, histone deacetylase/acetoin utilization protein</fullName>
    </submittedName>
</protein>
<dbReference type="RefSeq" id="WP_048088908.1">
    <property type="nucleotide sequence ID" value="NZ_JMIY01000001.1"/>
</dbReference>
<proteinExistence type="predicted"/>
<dbReference type="PANTHER" id="PTHR10625">
    <property type="entry name" value="HISTONE DEACETYLASE HDAC1-RELATED"/>
    <property type="match status" value="1"/>
</dbReference>
<evidence type="ECO:0000259" key="1">
    <source>
        <dbReference type="Pfam" id="PF00850"/>
    </source>
</evidence>
<dbReference type="InterPro" id="IPR037138">
    <property type="entry name" value="His_deacetylse_dom_sf"/>
</dbReference>
<dbReference type="InterPro" id="IPR023801">
    <property type="entry name" value="His_deacetylse_dom"/>
</dbReference>
<dbReference type="GO" id="GO:0040029">
    <property type="term" value="P:epigenetic regulation of gene expression"/>
    <property type="evidence" value="ECO:0007669"/>
    <property type="project" value="TreeGrafter"/>
</dbReference>
<evidence type="ECO:0000313" key="3">
    <source>
        <dbReference type="Proteomes" id="UP000027153"/>
    </source>
</evidence>
<dbReference type="OrthoDB" id="147549at2157"/>
<dbReference type="Pfam" id="PF00850">
    <property type="entry name" value="Hist_deacetyl"/>
    <property type="match status" value="1"/>
</dbReference>
<gene>
    <name evidence="2" type="ORF">ANME2D_00516</name>
</gene>
<comment type="caution">
    <text evidence="2">The sequence shown here is derived from an EMBL/GenBank/DDBJ whole genome shotgun (WGS) entry which is preliminary data.</text>
</comment>
<dbReference type="AlphaFoldDB" id="A0A062VAE8"/>
<dbReference type="CDD" id="cd09992">
    <property type="entry name" value="HDAC_classII"/>
    <property type="match status" value="1"/>
</dbReference>
<reference evidence="2 3" key="1">
    <citation type="journal article" date="2013" name="Nature">
        <title>Anaerobic oxidation of methane coupled to nitrate reduction in a novel archaeal lineage.</title>
        <authorList>
            <person name="Haroon M.F."/>
            <person name="Hu S."/>
            <person name="Shi Y."/>
            <person name="Imelfort M."/>
            <person name="Keller J."/>
            <person name="Hugenholtz P."/>
            <person name="Yuan Z."/>
            <person name="Tyson G.W."/>
        </authorList>
    </citation>
    <scope>NUCLEOTIDE SEQUENCE [LARGE SCALE GENOMIC DNA]</scope>
    <source>
        <strain evidence="2 3">ANME-2d</strain>
    </source>
</reference>
<dbReference type="SUPFAM" id="SSF52768">
    <property type="entry name" value="Arginase/deacetylase"/>
    <property type="match status" value="1"/>
</dbReference>
<feature type="domain" description="Histone deacetylase" evidence="1">
    <location>
        <begin position="22"/>
        <end position="307"/>
    </location>
</feature>
<dbReference type="PATRIC" id="fig|1392998.3.peg.117"/>
<dbReference type="GO" id="GO:0004407">
    <property type="term" value="F:histone deacetylase activity"/>
    <property type="evidence" value="ECO:0007669"/>
    <property type="project" value="TreeGrafter"/>
</dbReference>
<dbReference type="PANTHER" id="PTHR10625:SF10">
    <property type="entry name" value="HISTONE DEACETYLASE HDAC1"/>
    <property type="match status" value="1"/>
</dbReference>
<evidence type="ECO:0000313" key="2">
    <source>
        <dbReference type="EMBL" id="KCZ73448.1"/>
    </source>
</evidence>
<name>A0A062VAE8_9EURY</name>
<accession>A0A062VAE8</accession>
<dbReference type="Gene3D" id="3.40.800.20">
    <property type="entry name" value="Histone deacetylase domain"/>
    <property type="match status" value="1"/>
</dbReference>
<dbReference type="Proteomes" id="UP000027153">
    <property type="component" value="Unassembled WGS sequence"/>
</dbReference>